<keyword evidence="2" id="KW-1133">Transmembrane helix</keyword>
<sequence length="54" mass="6290">MALDNQQLTMALTYISIFLVFQFIMTFHFYFQLRNKRGPPGPKGERGRAGHSRT</sequence>
<dbReference type="AlphaFoldDB" id="A0A6C0B5X7"/>
<name>A0A6C0B5X7_9ZZZZ</name>
<organism evidence="3">
    <name type="scientific">viral metagenome</name>
    <dbReference type="NCBI Taxonomy" id="1070528"/>
    <lineage>
        <taxon>unclassified sequences</taxon>
        <taxon>metagenomes</taxon>
        <taxon>organismal metagenomes</taxon>
    </lineage>
</organism>
<evidence type="ECO:0000313" key="3">
    <source>
        <dbReference type="EMBL" id="QHS86883.1"/>
    </source>
</evidence>
<evidence type="ECO:0000256" key="1">
    <source>
        <dbReference type="SAM" id="MobiDB-lite"/>
    </source>
</evidence>
<feature type="region of interest" description="Disordered" evidence="1">
    <location>
        <begin position="35"/>
        <end position="54"/>
    </location>
</feature>
<keyword evidence="2" id="KW-0812">Transmembrane</keyword>
<accession>A0A6C0B5X7</accession>
<feature type="transmembrane region" description="Helical" evidence="2">
    <location>
        <begin position="12"/>
        <end position="31"/>
    </location>
</feature>
<evidence type="ECO:0000256" key="2">
    <source>
        <dbReference type="SAM" id="Phobius"/>
    </source>
</evidence>
<protein>
    <submittedName>
        <fullName evidence="3">Uncharacterized protein</fullName>
    </submittedName>
</protein>
<reference evidence="3" key="1">
    <citation type="journal article" date="2020" name="Nature">
        <title>Giant virus diversity and host interactions through global metagenomics.</title>
        <authorList>
            <person name="Schulz F."/>
            <person name="Roux S."/>
            <person name="Paez-Espino D."/>
            <person name="Jungbluth S."/>
            <person name="Walsh D.A."/>
            <person name="Denef V.J."/>
            <person name="McMahon K.D."/>
            <person name="Konstantinidis K.T."/>
            <person name="Eloe-Fadrosh E.A."/>
            <person name="Kyrpides N.C."/>
            <person name="Woyke T."/>
        </authorList>
    </citation>
    <scope>NUCLEOTIDE SEQUENCE</scope>
    <source>
        <strain evidence="3">GVMAG-M-3300009422-16</strain>
    </source>
</reference>
<keyword evidence="2" id="KW-0472">Membrane</keyword>
<proteinExistence type="predicted"/>
<dbReference type="EMBL" id="MN739064">
    <property type="protein sequence ID" value="QHS86883.1"/>
    <property type="molecule type" value="Genomic_DNA"/>
</dbReference>